<dbReference type="PANTHER" id="PTHR30185">
    <property type="entry name" value="CRYPTIC BETA-GLUCOSIDE BGL OPERON ANTITERMINATOR"/>
    <property type="match status" value="1"/>
</dbReference>
<dbReference type="AlphaFoldDB" id="A0A419SXZ3"/>
<dbReference type="GO" id="GO:0008982">
    <property type="term" value="F:protein-N(PI)-phosphohistidine-sugar phosphotransferase activity"/>
    <property type="evidence" value="ECO:0007669"/>
    <property type="project" value="InterPro"/>
</dbReference>
<dbReference type="GO" id="GO:0009401">
    <property type="term" value="P:phosphoenolpyruvate-dependent sugar phosphotransferase system"/>
    <property type="evidence" value="ECO:0007669"/>
    <property type="project" value="InterPro"/>
</dbReference>
<evidence type="ECO:0000313" key="8">
    <source>
        <dbReference type="EMBL" id="RKD30029.1"/>
    </source>
</evidence>
<evidence type="ECO:0000259" key="5">
    <source>
        <dbReference type="PROSITE" id="PS51094"/>
    </source>
</evidence>
<name>A0A419SXZ3_9FIRM</name>
<dbReference type="Gene3D" id="3.40.50.2300">
    <property type="match status" value="1"/>
</dbReference>
<dbReference type="Gene3D" id="1.10.1790.10">
    <property type="entry name" value="PRD domain"/>
    <property type="match status" value="2"/>
</dbReference>
<dbReference type="Pfam" id="PF08279">
    <property type="entry name" value="HTH_11"/>
    <property type="match status" value="1"/>
</dbReference>
<evidence type="ECO:0000259" key="7">
    <source>
        <dbReference type="PROSITE" id="PS51372"/>
    </source>
</evidence>
<dbReference type="SUPFAM" id="SSF52794">
    <property type="entry name" value="PTS system IIB component-like"/>
    <property type="match status" value="1"/>
</dbReference>
<dbReference type="InterPro" id="IPR036095">
    <property type="entry name" value="PTS_EIIB-like_sf"/>
</dbReference>
<dbReference type="InterPro" id="IPR011608">
    <property type="entry name" value="PRD"/>
</dbReference>
<dbReference type="Gene3D" id="3.40.930.10">
    <property type="entry name" value="Mannitol-specific EII, Chain A"/>
    <property type="match status" value="1"/>
</dbReference>
<gene>
    <name evidence="8" type="ORF">BET03_04810</name>
</gene>
<dbReference type="InterPro" id="IPR013011">
    <property type="entry name" value="PTS_EIIB_2"/>
</dbReference>
<reference evidence="8 9" key="1">
    <citation type="submission" date="2016-08" db="EMBL/GenBank/DDBJ databases">
        <title>Novel Firmicutes and Novel Genomes.</title>
        <authorList>
            <person name="Poppleton D.I."/>
            <person name="Gribaldo S."/>
        </authorList>
    </citation>
    <scope>NUCLEOTIDE SEQUENCE [LARGE SCALE GENOMIC DNA]</scope>
    <source>
        <strain evidence="8 9">CTT3</strain>
    </source>
</reference>
<evidence type="ECO:0000256" key="3">
    <source>
        <dbReference type="ARBA" id="ARBA00023015"/>
    </source>
</evidence>
<sequence>MLADASDTLTIKEIAKKIGVSSRTILREMPKIEKWIKENGFKLIKKPGVGLQLDETLENRARMKELLKQENIEKSYTPQERQFILINELLKMKEPVKLYYFKSMFNVTSGTITKDLDKIEGWFEKHNLKLIRKPGFGVYVEGKEEDFRQALIDLLYENLDIDQLIHILNKKVEGSIDTQNKIEVNVRNRLFNLIDKQTTMKIEDIVQSIENKMGRKLTDSAFVGLVVHLALAVQRIKNNEKIIINKEILEELKSTSEFNFAKLLAEKITETFKVNIPEDEIGYITMHLRGAKIYNSDKIEEEVIQKFELIKIAKEMLKVVENETGYILRYNDRLLLDLVTHLIPAINRLKLNLSIRNPLLEEIKENYPEIFEISTKSAKVLEEKYNVKIPESEIGYIAMHLGAVIEGNVSQKEALYNVVVVCASGIGTSKMLAARLEREFKSIKIIDVVSNIELDNNWLSDNNIELIISTTNIENEQVDTVVVTPFLTDEDKLKIEGKLRKVDKIRKMRKKPRKSKPKSTSSFKNNMKLIREYSDSILQLLNNFYFKDNVCVNSIEELIEFVSQLMIEEDHKKVLADKLKAREKQGHTILKDKKIILLHCRSKVVKEISCGVVKLKNKINNNLTNQEISTALILIAPKESSKASLEVISEISRALVENEYLTEILISKGKDEIYEEFSKLLNNFYSAKARNI</sequence>
<dbReference type="Pfam" id="PF02302">
    <property type="entry name" value="PTS_IIB"/>
    <property type="match status" value="1"/>
</dbReference>
<dbReference type="SUPFAM" id="SSF55804">
    <property type="entry name" value="Phoshotransferase/anion transport protein"/>
    <property type="match status" value="1"/>
</dbReference>
<proteinExistence type="predicted"/>
<keyword evidence="3" id="KW-0805">Transcription regulation</keyword>
<dbReference type="PROSITE" id="PS51372">
    <property type="entry name" value="PRD_2"/>
    <property type="match status" value="2"/>
</dbReference>
<keyword evidence="1" id="KW-0808">Transferase</keyword>
<feature type="domain" description="PTS EIIB type-2" evidence="6">
    <location>
        <begin position="416"/>
        <end position="507"/>
    </location>
</feature>
<dbReference type="OrthoDB" id="3175596at2"/>
<feature type="domain" description="PRD" evidence="7">
    <location>
        <begin position="193"/>
        <end position="298"/>
    </location>
</feature>
<dbReference type="Pfam" id="PF00874">
    <property type="entry name" value="PRD"/>
    <property type="match status" value="2"/>
</dbReference>
<dbReference type="PROSITE" id="PS51094">
    <property type="entry name" value="PTS_EIIA_TYPE_2"/>
    <property type="match status" value="1"/>
</dbReference>
<evidence type="ECO:0000259" key="6">
    <source>
        <dbReference type="PROSITE" id="PS51099"/>
    </source>
</evidence>
<keyword evidence="2" id="KW-0677">Repeat</keyword>
<dbReference type="Proteomes" id="UP000284177">
    <property type="component" value="Unassembled WGS sequence"/>
</dbReference>
<evidence type="ECO:0000313" key="9">
    <source>
        <dbReference type="Proteomes" id="UP000284177"/>
    </source>
</evidence>
<dbReference type="InterPro" id="IPR050661">
    <property type="entry name" value="BglG_antiterminators"/>
</dbReference>
<dbReference type="GO" id="GO:0006355">
    <property type="term" value="P:regulation of DNA-templated transcription"/>
    <property type="evidence" value="ECO:0007669"/>
    <property type="project" value="InterPro"/>
</dbReference>
<keyword evidence="9" id="KW-1185">Reference proteome</keyword>
<keyword evidence="4" id="KW-0804">Transcription</keyword>
<dbReference type="CDD" id="cd05568">
    <property type="entry name" value="PTS_IIB_bgl_like"/>
    <property type="match status" value="1"/>
</dbReference>
<dbReference type="PROSITE" id="PS51099">
    <property type="entry name" value="PTS_EIIB_TYPE_2"/>
    <property type="match status" value="1"/>
</dbReference>
<organism evidence="8 9">
    <name type="scientific">Thermohalobacter berrensis</name>
    <dbReference type="NCBI Taxonomy" id="99594"/>
    <lineage>
        <taxon>Bacteria</taxon>
        <taxon>Bacillati</taxon>
        <taxon>Bacillota</taxon>
        <taxon>Tissierellia</taxon>
        <taxon>Tissierellales</taxon>
        <taxon>Thermohalobacteraceae</taxon>
        <taxon>Thermohalobacter</taxon>
    </lineage>
</organism>
<dbReference type="InterPro" id="IPR002178">
    <property type="entry name" value="PTS_EIIA_type-2_dom"/>
</dbReference>
<dbReference type="PANTHER" id="PTHR30185:SF18">
    <property type="entry name" value="TRANSCRIPTIONAL REGULATOR MTLR"/>
    <property type="match status" value="1"/>
</dbReference>
<feature type="domain" description="PTS EIIA type-2" evidence="5">
    <location>
        <begin position="539"/>
        <end position="680"/>
    </location>
</feature>
<dbReference type="InterPro" id="IPR036388">
    <property type="entry name" value="WH-like_DNA-bd_sf"/>
</dbReference>
<accession>A0A419SXZ3</accession>
<feature type="domain" description="PRD" evidence="7">
    <location>
        <begin position="304"/>
        <end position="411"/>
    </location>
</feature>
<evidence type="ECO:0000256" key="4">
    <source>
        <dbReference type="ARBA" id="ARBA00023163"/>
    </source>
</evidence>
<comment type="caution">
    <text evidence="8">The sequence shown here is derived from an EMBL/GenBank/DDBJ whole genome shotgun (WGS) entry which is preliminary data.</text>
</comment>
<dbReference type="Pfam" id="PF00359">
    <property type="entry name" value="PTS_EIIA_2"/>
    <property type="match status" value="1"/>
</dbReference>
<dbReference type="InterPro" id="IPR003501">
    <property type="entry name" value="PTS_EIIB_2/3"/>
</dbReference>
<evidence type="ECO:0000256" key="2">
    <source>
        <dbReference type="ARBA" id="ARBA00022737"/>
    </source>
</evidence>
<evidence type="ECO:0000256" key="1">
    <source>
        <dbReference type="ARBA" id="ARBA00022679"/>
    </source>
</evidence>
<protein>
    <submittedName>
        <fullName evidence="8">Uncharacterized protein</fullName>
    </submittedName>
</protein>
<dbReference type="InterPro" id="IPR016152">
    <property type="entry name" value="PTrfase/Anion_transptr"/>
</dbReference>
<dbReference type="SUPFAM" id="SSF63520">
    <property type="entry name" value="PTS-regulatory domain, PRD"/>
    <property type="match status" value="2"/>
</dbReference>
<dbReference type="InterPro" id="IPR036634">
    <property type="entry name" value="PRD_sf"/>
</dbReference>
<dbReference type="InterPro" id="IPR013196">
    <property type="entry name" value="HTH_11"/>
</dbReference>
<dbReference type="EMBL" id="MCIB01000036">
    <property type="protein sequence ID" value="RKD30029.1"/>
    <property type="molecule type" value="Genomic_DNA"/>
</dbReference>
<dbReference type="Gene3D" id="1.10.10.10">
    <property type="entry name" value="Winged helix-like DNA-binding domain superfamily/Winged helix DNA-binding domain"/>
    <property type="match status" value="2"/>
</dbReference>